<dbReference type="EMBL" id="JMFR01104224">
    <property type="protein sequence ID" value="KFV02785.1"/>
    <property type="molecule type" value="Genomic_DNA"/>
</dbReference>
<protein>
    <submittedName>
        <fullName evidence="2">Deleted in malignant brain tumors 1 protein</fullName>
    </submittedName>
</protein>
<proteinExistence type="predicted"/>
<sequence>MLQNTWAQIMYVADDNFEVNETQYSRYNVNLTFYHSASFSQPVTDSPYYVDINQNLFLEAYLHSSDPDLV</sequence>
<name>A0AAW3DPE6_9AVES</name>
<accession>A0AAW3DPE6</accession>
<keyword evidence="3" id="KW-1185">Reference proteome</keyword>
<feature type="non-terminal residue" evidence="2">
    <location>
        <position position="70"/>
    </location>
</feature>
<comment type="caution">
    <text evidence="2">The sequence shown here is derived from an EMBL/GenBank/DDBJ whole genome shotgun (WGS) entry which is preliminary data.</text>
</comment>
<reference evidence="2 3" key="1">
    <citation type="journal article" date="2014" name="Science">
        <title>Comparative genomics reveals insights into avian genome evolution and adaptation.</title>
        <authorList>
            <consortium name="Avian Genome Consortium"/>
            <person name="Zhang G."/>
            <person name="Li C."/>
            <person name="Li Q."/>
            <person name="Li B."/>
            <person name="Larkin D.M."/>
            <person name="Lee C."/>
            <person name="Storz J.F."/>
            <person name="Antunes A."/>
            <person name="Greenwold M.J."/>
            <person name="Meredith R.W."/>
            <person name="Odeen A."/>
            <person name="Cui J."/>
            <person name="Zhou Q."/>
            <person name="Xu L."/>
            <person name="Pan H."/>
            <person name="Wang Z."/>
            <person name="Jin L."/>
            <person name="Zhang P."/>
            <person name="Hu H."/>
            <person name="Yang W."/>
            <person name="Hu J."/>
            <person name="Xiao J."/>
            <person name="Yang Z."/>
            <person name="Liu Y."/>
            <person name="Xie Q."/>
            <person name="Yu H."/>
            <person name="Lian J."/>
            <person name="Wen P."/>
            <person name="Zhang F."/>
            <person name="Li H."/>
            <person name="Zeng Y."/>
            <person name="Xiong Z."/>
            <person name="Liu S."/>
            <person name="Zhou L."/>
            <person name="Huang Z."/>
            <person name="An N."/>
            <person name="Wang J."/>
            <person name="Zheng Q."/>
            <person name="Xiong Y."/>
            <person name="Wang G."/>
            <person name="Wang B."/>
            <person name="Wang J."/>
            <person name="Fan Y."/>
            <person name="da Fonseca R.R."/>
            <person name="Alfaro-Nunez A."/>
            <person name="Schubert M."/>
            <person name="Orlando L."/>
            <person name="Mourier T."/>
            <person name="Howard J.T."/>
            <person name="Ganapathy G."/>
            <person name="Pfenning A."/>
            <person name="Whitney O."/>
            <person name="Rivas M.V."/>
            <person name="Hara E."/>
            <person name="Smith J."/>
            <person name="Farre M."/>
            <person name="Narayan J."/>
            <person name="Slavov G."/>
            <person name="Romanov M.N."/>
            <person name="Borges R."/>
            <person name="Machado J.P."/>
            <person name="Khan I."/>
            <person name="Springer M.S."/>
            <person name="Gatesy J."/>
            <person name="Hoffmann F.G."/>
            <person name="Opazo J.C."/>
            <person name="Hastad O."/>
            <person name="Sawyer R.H."/>
            <person name="Kim H."/>
            <person name="Kim K.W."/>
            <person name="Kim H.J."/>
            <person name="Cho S."/>
            <person name="Li N."/>
            <person name="Huang Y."/>
            <person name="Bruford M.W."/>
            <person name="Zhan X."/>
            <person name="Dixon A."/>
            <person name="Bertelsen M.F."/>
            <person name="Derryberry E."/>
            <person name="Warren W."/>
            <person name="Wilson R.K."/>
            <person name="Li S."/>
            <person name="Ray D.A."/>
            <person name="Green R.E."/>
            <person name="O'Brien S.J."/>
            <person name="Griffin D."/>
            <person name="Johnson W.E."/>
            <person name="Haussler D."/>
            <person name="Ryder O.A."/>
            <person name="Willerslev E."/>
            <person name="Graves G.R."/>
            <person name="Alstrom P."/>
            <person name="Fjeldsa J."/>
            <person name="Mindell D.P."/>
            <person name="Edwards S.V."/>
            <person name="Braun E.L."/>
            <person name="Rahbek C."/>
            <person name="Burt D.W."/>
            <person name="Houde P."/>
            <person name="Zhang Y."/>
            <person name="Yang H."/>
            <person name="Wang J."/>
            <person name="Jarvis E.D."/>
            <person name="Gilbert M.T."/>
            <person name="Wang J."/>
        </authorList>
    </citation>
    <scope>NUCLEOTIDE SEQUENCE [LARGE SCALE GENOMIC DNA]</scope>
    <source>
        <strain evidence="2">BGI_N339</strain>
    </source>
</reference>
<dbReference type="InterPro" id="IPR042235">
    <property type="entry name" value="ZP-C_dom"/>
</dbReference>
<dbReference type="AlphaFoldDB" id="A0AAW3DPE6"/>
<evidence type="ECO:0000313" key="2">
    <source>
        <dbReference type="EMBL" id="KFV02785.1"/>
    </source>
</evidence>
<dbReference type="InterPro" id="IPR055355">
    <property type="entry name" value="ZP-C"/>
</dbReference>
<feature type="domain" description="ZP-C" evidence="1">
    <location>
        <begin position="26"/>
        <end position="69"/>
    </location>
</feature>
<dbReference type="Pfam" id="PF00100">
    <property type="entry name" value="Zona_pellucida"/>
    <property type="match status" value="1"/>
</dbReference>
<evidence type="ECO:0000313" key="3">
    <source>
        <dbReference type="Proteomes" id="UP000053149"/>
    </source>
</evidence>
<dbReference type="Gene3D" id="2.60.40.4100">
    <property type="entry name" value="Zona pellucida, ZP-C domain"/>
    <property type="match status" value="1"/>
</dbReference>
<organism evidence="2 3">
    <name type="scientific">Pterocles gutturalis</name>
    <name type="common">yellow-throated sandgrouse</name>
    <dbReference type="NCBI Taxonomy" id="240206"/>
    <lineage>
        <taxon>Eukaryota</taxon>
        <taxon>Metazoa</taxon>
        <taxon>Chordata</taxon>
        <taxon>Craniata</taxon>
        <taxon>Vertebrata</taxon>
        <taxon>Euteleostomi</taxon>
        <taxon>Archelosauria</taxon>
        <taxon>Archosauria</taxon>
        <taxon>Dinosauria</taxon>
        <taxon>Saurischia</taxon>
        <taxon>Theropoda</taxon>
        <taxon>Coelurosauria</taxon>
        <taxon>Aves</taxon>
        <taxon>Neognathae</taxon>
        <taxon>Neoaves</taxon>
        <taxon>Columbimorphae</taxon>
        <taxon>Pterocliformes</taxon>
        <taxon>Pteroclidae</taxon>
        <taxon>Pterocles</taxon>
    </lineage>
</organism>
<gene>
    <name evidence="2" type="ORF">N339_00019</name>
</gene>
<evidence type="ECO:0000259" key="1">
    <source>
        <dbReference type="Pfam" id="PF00100"/>
    </source>
</evidence>
<dbReference type="Proteomes" id="UP000053149">
    <property type="component" value="Unassembled WGS sequence"/>
</dbReference>